<dbReference type="PANTHER" id="PTHR47019:SF1">
    <property type="entry name" value="LIPID II FLIPPASE MURJ"/>
    <property type="match status" value="1"/>
</dbReference>
<protein>
    <recommendedName>
        <fullName evidence="10">Probable lipid II flippase MurJ</fullName>
    </recommendedName>
</protein>
<feature type="transmembrane region" description="Helical" evidence="10">
    <location>
        <begin position="137"/>
        <end position="161"/>
    </location>
</feature>
<evidence type="ECO:0000256" key="10">
    <source>
        <dbReference type="HAMAP-Rule" id="MF_02078"/>
    </source>
</evidence>
<dbReference type="UniPathway" id="UPA00219"/>
<dbReference type="CDD" id="cd13123">
    <property type="entry name" value="MATE_MurJ_like"/>
    <property type="match status" value="1"/>
</dbReference>
<feature type="transmembrane region" description="Helical" evidence="10">
    <location>
        <begin position="362"/>
        <end position="383"/>
    </location>
</feature>
<keyword evidence="5 10" id="KW-0573">Peptidoglycan synthesis</keyword>
<dbReference type="OrthoDB" id="9816572at2"/>
<evidence type="ECO:0000256" key="8">
    <source>
        <dbReference type="ARBA" id="ARBA00060041"/>
    </source>
</evidence>
<dbReference type="GO" id="GO:0015648">
    <property type="term" value="F:lipid-linked peptidoglycan transporter activity"/>
    <property type="evidence" value="ECO:0007669"/>
    <property type="project" value="UniProtKB-UniRule"/>
</dbReference>
<dbReference type="HAMAP" id="MF_02078">
    <property type="entry name" value="MurJ_MviN"/>
    <property type="match status" value="1"/>
</dbReference>
<evidence type="ECO:0000256" key="4">
    <source>
        <dbReference type="ARBA" id="ARBA00022960"/>
    </source>
</evidence>
<reference evidence="13" key="1">
    <citation type="journal article" date="2017" name="Biotechnol. Biofuels">
        <title>Evaluation of environmental bacterial communities as a factor affecting the growth of duckweed Lemna minor.</title>
        <authorList>
            <person name="Ishizawa H."/>
            <person name="Kuroda M."/>
            <person name="Morikawa M."/>
            <person name="Ike M."/>
        </authorList>
    </citation>
    <scope>NUCLEOTIDE SEQUENCE [LARGE SCALE GENOMIC DNA]</scope>
    <source>
        <strain evidence="13">M6</strain>
    </source>
</reference>
<reference evidence="13" key="2">
    <citation type="journal article" date="2017" name="Plant Physiol. Biochem.">
        <title>Differential oxidative and antioxidative response of duckweed Lemna minor toward plant growth promoting/inhibiting bacteria.</title>
        <authorList>
            <person name="Ishizawa H."/>
            <person name="Kuroda M."/>
            <person name="Morikawa M."/>
            <person name="Ike M."/>
        </authorList>
    </citation>
    <scope>NUCLEOTIDE SEQUENCE [LARGE SCALE GENOMIC DNA]</scope>
    <source>
        <strain evidence="13">M6</strain>
    </source>
</reference>
<evidence type="ECO:0000256" key="1">
    <source>
        <dbReference type="ARBA" id="ARBA00004651"/>
    </source>
</evidence>
<dbReference type="EMBL" id="AP018827">
    <property type="protein sequence ID" value="BBF81264.1"/>
    <property type="molecule type" value="Genomic_DNA"/>
</dbReference>
<dbReference type="GO" id="GO:0005886">
    <property type="term" value="C:plasma membrane"/>
    <property type="evidence" value="ECO:0007669"/>
    <property type="project" value="UniProtKB-SubCell"/>
</dbReference>
<feature type="transmembrane region" description="Helical" evidence="10">
    <location>
        <begin position="493"/>
        <end position="516"/>
    </location>
</feature>
<dbReference type="PANTHER" id="PTHR47019">
    <property type="entry name" value="LIPID II FLIPPASE MURJ"/>
    <property type="match status" value="1"/>
</dbReference>
<feature type="transmembrane region" description="Helical" evidence="10">
    <location>
        <begin position="195"/>
        <end position="218"/>
    </location>
</feature>
<proteinExistence type="inferred from homology"/>
<dbReference type="RefSeq" id="WP_126422226.1">
    <property type="nucleotide sequence ID" value="NZ_AP018827.1"/>
</dbReference>
<dbReference type="GO" id="GO:0009252">
    <property type="term" value="P:peptidoglycan biosynthetic process"/>
    <property type="evidence" value="ECO:0007669"/>
    <property type="project" value="UniProtKB-UniRule"/>
</dbReference>
<dbReference type="GO" id="GO:0008360">
    <property type="term" value="P:regulation of cell shape"/>
    <property type="evidence" value="ECO:0007669"/>
    <property type="project" value="UniProtKB-UniRule"/>
</dbReference>
<feature type="transmembrane region" description="Helical" evidence="10">
    <location>
        <begin position="239"/>
        <end position="259"/>
    </location>
</feature>
<dbReference type="Proteomes" id="UP000278756">
    <property type="component" value="Chromosome 1"/>
</dbReference>
<keyword evidence="4 10" id="KW-0133">Cell shape</keyword>
<evidence type="ECO:0000256" key="5">
    <source>
        <dbReference type="ARBA" id="ARBA00022984"/>
    </source>
</evidence>
<accession>A0A3G9G838</accession>
<gene>
    <name evidence="10" type="primary">murJ</name>
    <name evidence="12" type="ORF">EM6_1861</name>
</gene>
<keyword evidence="6 10" id="KW-1133">Transmembrane helix</keyword>
<comment type="pathway">
    <text evidence="10">Cell wall biogenesis; peptidoglycan biosynthesis.</text>
</comment>
<evidence type="ECO:0000256" key="7">
    <source>
        <dbReference type="ARBA" id="ARBA00023136"/>
    </source>
</evidence>
<comment type="subcellular location">
    <subcellularLocation>
        <location evidence="10">Cell inner membrane</location>
        <topology evidence="10">Multi-pass membrane protein</topology>
    </subcellularLocation>
    <subcellularLocation>
        <location evidence="1">Cell membrane</location>
        <topology evidence="1">Multi-pass membrane protein</topology>
    </subcellularLocation>
</comment>
<evidence type="ECO:0000256" key="6">
    <source>
        <dbReference type="ARBA" id="ARBA00022989"/>
    </source>
</evidence>
<comment type="similarity">
    <text evidence="9 10 11">Belongs to the MurJ/MviN family.</text>
</comment>
<keyword evidence="7 10" id="KW-0472">Membrane</keyword>
<organism evidence="12 13">
    <name type="scientific">Asticcacaulis excentricus</name>
    <dbReference type="NCBI Taxonomy" id="78587"/>
    <lineage>
        <taxon>Bacteria</taxon>
        <taxon>Pseudomonadati</taxon>
        <taxon>Pseudomonadota</taxon>
        <taxon>Alphaproteobacteria</taxon>
        <taxon>Caulobacterales</taxon>
        <taxon>Caulobacteraceae</taxon>
        <taxon>Asticcacaulis</taxon>
    </lineage>
</organism>
<evidence type="ECO:0000256" key="2">
    <source>
        <dbReference type="ARBA" id="ARBA00022475"/>
    </source>
</evidence>
<dbReference type="PIRSF" id="PIRSF002869">
    <property type="entry name" value="MviN"/>
    <property type="match status" value="1"/>
</dbReference>
<feature type="transmembrane region" description="Helical" evidence="10">
    <location>
        <begin position="168"/>
        <end position="189"/>
    </location>
</feature>
<feature type="transmembrane region" description="Helical" evidence="10">
    <location>
        <begin position="98"/>
        <end position="117"/>
    </location>
</feature>
<keyword evidence="3 10" id="KW-0812">Transmembrane</keyword>
<dbReference type="InterPro" id="IPR051050">
    <property type="entry name" value="Lipid_II_flippase_MurJ/MviN"/>
</dbReference>
<feature type="transmembrane region" description="Helical" evidence="10">
    <location>
        <begin position="395"/>
        <end position="414"/>
    </location>
</feature>
<dbReference type="Pfam" id="PF03023">
    <property type="entry name" value="MurJ"/>
    <property type="match status" value="1"/>
</dbReference>
<keyword evidence="10" id="KW-0997">Cell inner membrane</keyword>
<evidence type="ECO:0000313" key="13">
    <source>
        <dbReference type="Proteomes" id="UP000278756"/>
    </source>
</evidence>
<dbReference type="NCBIfam" id="TIGR01695">
    <property type="entry name" value="murJ_mviN"/>
    <property type="match status" value="1"/>
</dbReference>
<keyword evidence="2 10" id="KW-1003">Cell membrane</keyword>
<dbReference type="AlphaFoldDB" id="A0A3G9G838"/>
<evidence type="ECO:0000256" key="11">
    <source>
        <dbReference type="PIRNR" id="PIRNR002869"/>
    </source>
</evidence>
<dbReference type="InterPro" id="IPR004268">
    <property type="entry name" value="MurJ"/>
</dbReference>
<feature type="transmembrane region" description="Helical" evidence="10">
    <location>
        <begin position="279"/>
        <end position="298"/>
    </location>
</feature>
<keyword evidence="10 11" id="KW-0961">Cell wall biogenesis/degradation</keyword>
<name>A0A3G9G838_9CAUL</name>
<comment type="function">
    <text evidence="8 10 11">Involved in peptidoglycan biosynthesis. Transports lipid-linked peptidoglycan precursors from the inner to the outer leaflet of the cytoplasmic membrane.</text>
</comment>
<evidence type="ECO:0000313" key="12">
    <source>
        <dbReference type="EMBL" id="BBF81264.1"/>
    </source>
</evidence>
<evidence type="ECO:0000256" key="3">
    <source>
        <dbReference type="ARBA" id="ARBA00022692"/>
    </source>
</evidence>
<sequence length="528" mass="56140">MSQETGSKPTSVVRSSLVFGGMTLVSRVMGFARDVVITAVIGASGNIAADAYATALTFPNLFRRIFAEGAFTAAFVPAYSAALETEGPEAADRLARDAMATMTMIAIVLSALAMIFMPQVMAVFSHGYADDPAKMRLTIILTQITMPYLPCMTMVALLSGVLNARGRFALSAFVPTLLNLFMLVFVWFGKDPIHASYLAAIGVLTAGLAQAALLVWGCRRTGARIGLVWPKLTPEIRGLLLLAVPGALAAAATQINVFVSSLLASGVNGARTWLSVADRLYQLPLGLVGVAIGVALLPTLSRAVQSGDTERSQSVMDDAVLFAMALTLPAAAALIAMPFFLIDGLYTRGEFLLHDAQETARALLHYGWGVPAFVLARVLTPAFFARKDTYGPMKFAMVSVVVNLACGLTLFPLIGVAGLAIGTSAAAWVNVGLMWWTLSRRKTWSLGPKAAVGLLKIIMAGALMGAFCALASHYRAVIEEVIEPMTHHLTKEIAIVGVCLVGLFVYIALLFATRAVRPSDIRRALRKG</sequence>
<keyword evidence="10 11" id="KW-0813">Transport</keyword>
<dbReference type="GO" id="GO:0071555">
    <property type="term" value="P:cell wall organization"/>
    <property type="evidence" value="ECO:0007669"/>
    <property type="project" value="UniProtKB-UniRule"/>
</dbReference>
<evidence type="ECO:0000256" key="9">
    <source>
        <dbReference type="ARBA" id="ARBA00061532"/>
    </source>
</evidence>
<feature type="transmembrane region" description="Helical" evidence="10">
    <location>
        <begin position="319"/>
        <end position="342"/>
    </location>
</feature>
<feature type="transmembrane region" description="Helical" evidence="10">
    <location>
        <begin position="420"/>
        <end position="438"/>
    </location>
</feature>
<dbReference type="PRINTS" id="PR01806">
    <property type="entry name" value="VIRFACTRMVIN"/>
</dbReference>
<feature type="transmembrane region" description="Helical" evidence="10">
    <location>
        <begin position="450"/>
        <end position="473"/>
    </location>
</feature>
<dbReference type="GO" id="GO:0034204">
    <property type="term" value="P:lipid translocation"/>
    <property type="evidence" value="ECO:0007669"/>
    <property type="project" value="TreeGrafter"/>
</dbReference>